<dbReference type="AlphaFoldDB" id="A0A448UD87"/>
<dbReference type="GO" id="GO:0016410">
    <property type="term" value="F:N-acyltransferase activity"/>
    <property type="evidence" value="ECO:0007669"/>
    <property type="project" value="TreeGrafter"/>
</dbReference>
<dbReference type="OrthoDB" id="9087497at2"/>
<dbReference type="STRING" id="326522.BWD08_10020"/>
<feature type="transmembrane region" description="Helical" evidence="2">
    <location>
        <begin position="20"/>
        <end position="41"/>
    </location>
</feature>
<keyword evidence="2" id="KW-0472">Membrane</keyword>
<evidence type="ECO:0000256" key="1">
    <source>
        <dbReference type="ARBA" id="ARBA00004924"/>
    </source>
</evidence>
<comment type="pathway">
    <text evidence="1">Siderophore biosynthesis.</text>
</comment>
<dbReference type="EMBL" id="LR134516">
    <property type="protein sequence ID" value="VEJ21838.1"/>
    <property type="molecule type" value="Genomic_DNA"/>
</dbReference>
<reference evidence="4 5" key="1">
    <citation type="submission" date="2018-12" db="EMBL/GenBank/DDBJ databases">
        <authorList>
            <consortium name="Pathogen Informatics"/>
        </authorList>
    </citation>
    <scope>NUCLEOTIDE SEQUENCE [LARGE SCALE GENOMIC DNA]</scope>
    <source>
        <strain evidence="4 5">NCTC12227</strain>
    </source>
</reference>
<evidence type="ECO:0000256" key="2">
    <source>
        <dbReference type="SAM" id="Phobius"/>
    </source>
</evidence>
<evidence type="ECO:0000259" key="3">
    <source>
        <dbReference type="SMART" id="SM01006"/>
    </source>
</evidence>
<accession>A0A448UD87</accession>
<sequence>MYIKIIQNLELITTYYSLRILVTFYGLRSYIVILIIIFLTVHGYKNIFSFNGMGSMLIGTTYSTFSQKDLGTFTLVPLDIEVDRDLIINWVKSEHAKFWCMREMDNKEIFEFYKKMQESSHSTAYMGRLNSEPIFLLEVYDPKFDEINKHYEVKDGDIGMHFLIAPKQSSPIHGLSQSILQIIIKFIFSNSSASRVIVEPDVNNKKIHVLNKKIGFIYQYPITLSYKIGYLAFLEKEDFKFKY</sequence>
<organism evidence="4 5">
    <name type="scientific">Neisseria animaloris</name>
    <dbReference type="NCBI Taxonomy" id="326522"/>
    <lineage>
        <taxon>Bacteria</taxon>
        <taxon>Pseudomonadati</taxon>
        <taxon>Pseudomonadota</taxon>
        <taxon>Betaproteobacteria</taxon>
        <taxon>Neisseriales</taxon>
        <taxon>Neisseriaceae</taxon>
        <taxon>Neisseria</taxon>
    </lineage>
</organism>
<dbReference type="Gene3D" id="3.40.630.30">
    <property type="match status" value="1"/>
</dbReference>
<dbReference type="PANTHER" id="PTHR31438:SF1">
    <property type="entry name" value="LYSINE N-ACYLTRANSFERASE C17G9.06C-RELATED"/>
    <property type="match status" value="1"/>
</dbReference>
<dbReference type="KEGG" id="nani:NCTC12227_01603"/>
<evidence type="ECO:0000313" key="4">
    <source>
        <dbReference type="EMBL" id="VEJ21838.1"/>
    </source>
</evidence>
<dbReference type="SUPFAM" id="SSF55729">
    <property type="entry name" value="Acyl-CoA N-acyltransferases (Nat)"/>
    <property type="match status" value="1"/>
</dbReference>
<keyword evidence="5" id="KW-1185">Reference proteome</keyword>
<dbReference type="InterPro" id="IPR016181">
    <property type="entry name" value="Acyl_CoA_acyltransferase"/>
</dbReference>
<feature type="domain" description="Acyltransferase MbtK/IucB-like conserved" evidence="3">
    <location>
        <begin position="76"/>
        <end position="123"/>
    </location>
</feature>
<dbReference type="SMART" id="SM01006">
    <property type="entry name" value="AlcB"/>
    <property type="match status" value="1"/>
</dbReference>
<evidence type="ECO:0000313" key="5">
    <source>
        <dbReference type="Proteomes" id="UP000268229"/>
    </source>
</evidence>
<dbReference type="GO" id="GO:0019290">
    <property type="term" value="P:siderophore biosynthetic process"/>
    <property type="evidence" value="ECO:0007669"/>
    <property type="project" value="InterPro"/>
</dbReference>
<name>A0A448UD87_9NEIS</name>
<dbReference type="RefSeq" id="WP_126304929.1">
    <property type="nucleotide sequence ID" value="NZ_LR134516.1"/>
</dbReference>
<keyword evidence="2" id="KW-0812">Transmembrane</keyword>
<dbReference type="Proteomes" id="UP000268229">
    <property type="component" value="Chromosome"/>
</dbReference>
<protein>
    <recommendedName>
        <fullName evidence="3">Acyltransferase MbtK/IucB-like conserved domain-containing protein</fullName>
    </recommendedName>
</protein>
<dbReference type="PANTHER" id="PTHR31438">
    <property type="entry name" value="LYSINE N-ACYLTRANSFERASE C17G9.06C-RELATED"/>
    <property type="match status" value="1"/>
</dbReference>
<keyword evidence="2" id="KW-1133">Transmembrane helix</keyword>
<gene>
    <name evidence="4" type="ORF">NCTC12227_01603</name>
</gene>
<dbReference type="Pfam" id="PF13523">
    <property type="entry name" value="Acetyltransf_8"/>
    <property type="match status" value="1"/>
</dbReference>
<proteinExistence type="predicted"/>
<dbReference type="InterPro" id="IPR019432">
    <property type="entry name" value="Acyltransferase_MbtK/IucB-like"/>
</dbReference>